<organism evidence="2 3">
    <name type="scientific">Zasmidium cellare</name>
    <name type="common">Wine cellar mold</name>
    <name type="synonym">Racodium cellare</name>
    <dbReference type="NCBI Taxonomy" id="395010"/>
    <lineage>
        <taxon>Eukaryota</taxon>
        <taxon>Fungi</taxon>
        <taxon>Dikarya</taxon>
        <taxon>Ascomycota</taxon>
        <taxon>Pezizomycotina</taxon>
        <taxon>Dothideomycetes</taxon>
        <taxon>Dothideomycetidae</taxon>
        <taxon>Mycosphaerellales</taxon>
        <taxon>Mycosphaerellaceae</taxon>
        <taxon>Zasmidium</taxon>
    </lineage>
</organism>
<dbReference type="Proteomes" id="UP001305779">
    <property type="component" value="Unassembled WGS sequence"/>
</dbReference>
<feature type="compositionally biased region" description="Basic and acidic residues" evidence="1">
    <location>
        <begin position="138"/>
        <end position="148"/>
    </location>
</feature>
<sequence length="148" mass="17351">MVSFYEPFYIPDSEYGDAFKDIVYTSRPITATDVANIKAICPTLTDDDTIRIMGLERWALKYNLALWRERIPRWSEREAKYVIECLRWDYTQSDYIYQLGREREQKLQQQEARAQQAASAQEEAHAEEMAGVQGTTSADHRFPDEKDE</sequence>
<evidence type="ECO:0000313" key="2">
    <source>
        <dbReference type="EMBL" id="KAK4496520.1"/>
    </source>
</evidence>
<protein>
    <submittedName>
        <fullName evidence="2">Uncharacterized protein</fullName>
    </submittedName>
</protein>
<comment type="caution">
    <text evidence="2">The sequence shown here is derived from an EMBL/GenBank/DDBJ whole genome shotgun (WGS) entry which is preliminary data.</text>
</comment>
<accession>A0ABR0E515</accession>
<proteinExistence type="predicted"/>
<name>A0ABR0E515_ZASCE</name>
<gene>
    <name evidence="2" type="ORF">PRZ48_012500</name>
</gene>
<keyword evidence="3" id="KW-1185">Reference proteome</keyword>
<feature type="region of interest" description="Disordered" evidence="1">
    <location>
        <begin position="108"/>
        <end position="148"/>
    </location>
</feature>
<evidence type="ECO:0000313" key="3">
    <source>
        <dbReference type="Proteomes" id="UP001305779"/>
    </source>
</evidence>
<evidence type="ECO:0000256" key="1">
    <source>
        <dbReference type="SAM" id="MobiDB-lite"/>
    </source>
</evidence>
<dbReference type="EMBL" id="JAXOVC010000010">
    <property type="protein sequence ID" value="KAK4496520.1"/>
    <property type="molecule type" value="Genomic_DNA"/>
</dbReference>
<reference evidence="2 3" key="1">
    <citation type="journal article" date="2023" name="G3 (Bethesda)">
        <title>A chromosome-level genome assembly of Zasmidium syzygii isolated from banana leaves.</title>
        <authorList>
            <person name="van Westerhoven A.C."/>
            <person name="Mehrabi R."/>
            <person name="Talebi R."/>
            <person name="Steentjes M.B.F."/>
            <person name="Corcolon B."/>
            <person name="Chong P.A."/>
            <person name="Kema G.H.J."/>
            <person name="Seidl M.F."/>
        </authorList>
    </citation>
    <scope>NUCLEOTIDE SEQUENCE [LARGE SCALE GENOMIC DNA]</scope>
    <source>
        <strain evidence="2 3">P124</strain>
    </source>
</reference>
<feature type="compositionally biased region" description="Low complexity" evidence="1">
    <location>
        <begin position="108"/>
        <end position="121"/>
    </location>
</feature>